<dbReference type="EMBL" id="PPPX01000004">
    <property type="protein sequence ID" value="POA09154.1"/>
    <property type="molecule type" value="Genomic_DNA"/>
</dbReference>
<feature type="compositionally biased region" description="Basic and acidic residues" evidence="1">
    <location>
        <begin position="129"/>
        <end position="143"/>
    </location>
</feature>
<keyword evidence="2" id="KW-0732">Signal</keyword>
<dbReference type="AlphaFoldDB" id="A0A2K4FCR7"/>
<evidence type="ECO:0000313" key="3">
    <source>
        <dbReference type="EMBL" id="POA09154.1"/>
    </source>
</evidence>
<feature type="chain" id="PRO_5039187436" description="CamS family sex pheromone protein" evidence="2">
    <location>
        <begin position="20"/>
        <end position="404"/>
    </location>
</feature>
<feature type="compositionally biased region" description="Basic and acidic residues" evidence="1">
    <location>
        <begin position="22"/>
        <end position="53"/>
    </location>
</feature>
<organism evidence="3 4">
    <name type="scientific">Staphylococcus argensis</name>
    <dbReference type="NCBI Taxonomy" id="1607738"/>
    <lineage>
        <taxon>Bacteria</taxon>
        <taxon>Bacillati</taxon>
        <taxon>Bacillota</taxon>
        <taxon>Bacilli</taxon>
        <taxon>Bacillales</taxon>
        <taxon>Staphylococcaceae</taxon>
        <taxon>Staphylococcus</taxon>
    </lineage>
</organism>
<dbReference type="Gene3D" id="3.10.570.10">
    <property type="entry name" value="sex pheromone staph- cam373 precursor domain"/>
    <property type="match status" value="1"/>
</dbReference>
<evidence type="ECO:0008006" key="5">
    <source>
        <dbReference type="Google" id="ProtNLM"/>
    </source>
</evidence>
<keyword evidence="4" id="KW-1185">Reference proteome</keyword>
<dbReference type="GeneID" id="98298009"/>
<evidence type="ECO:0000313" key="4">
    <source>
        <dbReference type="Proteomes" id="UP000242712"/>
    </source>
</evidence>
<dbReference type="Pfam" id="PF07537">
    <property type="entry name" value="CamS"/>
    <property type="match status" value="1"/>
</dbReference>
<gene>
    <name evidence="3" type="ORF">CD039_06565</name>
</gene>
<comment type="caution">
    <text evidence="3">The sequence shown here is derived from an EMBL/GenBank/DDBJ whole genome shotgun (WGS) entry which is preliminary data.</text>
</comment>
<dbReference type="PROSITE" id="PS51257">
    <property type="entry name" value="PROKAR_LIPOPROTEIN"/>
    <property type="match status" value="1"/>
</dbReference>
<feature type="region of interest" description="Disordered" evidence="1">
    <location>
        <begin position="129"/>
        <end position="159"/>
    </location>
</feature>
<dbReference type="PIRSF" id="PIRSF012509">
    <property type="entry name" value="CamS"/>
    <property type="match status" value="1"/>
</dbReference>
<dbReference type="InterPro" id="IPR011426">
    <property type="entry name" value="CamS"/>
</dbReference>
<dbReference type="Proteomes" id="UP000242712">
    <property type="component" value="Unassembled WGS sequence"/>
</dbReference>
<accession>A0A2K4FCR7</accession>
<name>A0A2K4FCR7_9STAP</name>
<protein>
    <recommendedName>
        <fullName evidence="5">CamS family sex pheromone protein</fullName>
    </recommendedName>
</protein>
<sequence length="404" mass="46093">MKRTFILLISAVVMLSACGQDNSHKKEESNKEEQSSKKDSSSVKQKATDKDVQGNDYRTILPFKESQARGLLQDNMANSYNGQDFESGLLDLSKEVFPTDKYLYQDGQYLDKDTVNAYLDPKYTKDEIKKMDKDERKEKKADENLGLNPSHEGEKDPEKIAEHSPAYLSNILEQDFYDSGDTKGKHIKGMTIGLAMNSKYYYQKEKNGETYSKKLDSDEVKKQGKQMAGEILTRLRENKELKDIPIHFAIYKQSGENAITPGEFMAGTTVDEGKTRINEWKDIDQTTALLPSETAADKDERLNNNFKQFNDNLQSYFNNFTQAVGTVKFNKKSPQQLSIDVPIDYYGKAETIGITQYVTEQAKKYFDNVDEYEIHIKDGNNPQALISKGKDDDEPQVHIYKNSN</sequence>
<dbReference type="OrthoDB" id="9795361at2"/>
<evidence type="ECO:0000256" key="1">
    <source>
        <dbReference type="SAM" id="MobiDB-lite"/>
    </source>
</evidence>
<dbReference type="CDD" id="cd13441">
    <property type="entry name" value="CamS_repeat_1"/>
    <property type="match status" value="1"/>
</dbReference>
<evidence type="ECO:0000256" key="2">
    <source>
        <dbReference type="SAM" id="SignalP"/>
    </source>
</evidence>
<feature type="signal peptide" evidence="2">
    <location>
        <begin position="1"/>
        <end position="19"/>
    </location>
</feature>
<reference evidence="3 4" key="1">
    <citation type="submission" date="2017-08" db="EMBL/GenBank/DDBJ databases">
        <title>Draft genome sequences of 64 type strains of genus Staph aureus.</title>
        <authorList>
            <person name="Cole K."/>
            <person name="Golubchik T."/>
            <person name="Russell J."/>
            <person name="Foster D."/>
            <person name="Llewelyn M."/>
            <person name="Wilson D."/>
            <person name="Crook D."/>
            <person name="Paul J."/>
        </authorList>
    </citation>
    <scope>NUCLEOTIDE SEQUENCE [LARGE SCALE GENOMIC DNA]</scope>
    <source>
        <strain evidence="3 4">DSM 29875</strain>
    </source>
</reference>
<dbReference type="CDD" id="cd13440">
    <property type="entry name" value="CamS_repeat_2"/>
    <property type="match status" value="1"/>
</dbReference>
<dbReference type="RefSeq" id="WP_103371657.1">
    <property type="nucleotide sequence ID" value="NZ_CBCRVO010000004.1"/>
</dbReference>
<feature type="region of interest" description="Disordered" evidence="1">
    <location>
        <begin position="20"/>
        <end position="55"/>
    </location>
</feature>
<proteinExistence type="predicted"/>